<dbReference type="AlphaFoldDB" id="A0A0P6XVF4"/>
<comment type="caution">
    <text evidence="5">The sequence shown here is derived from an EMBL/GenBank/DDBJ whole genome shotgun (WGS) entry which is preliminary data.</text>
</comment>
<dbReference type="InterPro" id="IPR000671">
    <property type="entry name" value="Peptidase_A31"/>
</dbReference>
<reference evidence="5 6" key="1">
    <citation type="submission" date="2015-07" db="EMBL/GenBank/DDBJ databases">
        <title>Genome sequence of Ornatilinea apprima DSM 23815.</title>
        <authorList>
            <person name="Hemp J."/>
            <person name="Ward L.M."/>
            <person name="Pace L.A."/>
            <person name="Fischer W.W."/>
        </authorList>
    </citation>
    <scope>NUCLEOTIDE SEQUENCE [LARGE SCALE GENOMIC DNA]</scope>
    <source>
        <strain evidence="5 6">P3M-1</strain>
    </source>
</reference>
<name>A0A0P6XVF4_9CHLR</name>
<evidence type="ECO:0008006" key="7">
    <source>
        <dbReference type="Google" id="ProtNLM"/>
    </source>
</evidence>
<dbReference type="Proteomes" id="UP000050417">
    <property type="component" value="Unassembled WGS sequence"/>
</dbReference>
<keyword evidence="2" id="KW-0645">Protease</keyword>
<keyword evidence="3" id="KW-0064">Aspartyl protease</keyword>
<protein>
    <recommendedName>
        <fullName evidence="7">Hydrogenase maturation protease</fullName>
    </recommendedName>
</protein>
<dbReference type="GO" id="GO:0004190">
    <property type="term" value="F:aspartic-type endopeptidase activity"/>
    <property type="evidence" value="ECO:0007669"/>
    <property type="project" value="UniProtKB-KW"/>
</dbReference>
<dbReference type="PANTHER" id="PTHR30302:SF1">
    <property type="entry name" value="HYDROGENASE 2 MATURATION PROTEASE"/>
    <property type="match status" value="1"/>
</dbReference>
<evidence type="ECO:0000313" key="5">
    <source>
        <dbReference type="EMBL" id="KPL79241.1"/>
    </source>
</evidence>
<dbReference type="EMBL" id="LGCL01000015">
    <property type="protein sequence ID" value="KPL79241.1"/>
    <property type="molecule type" value="Genomic_DNA"/>
</dbReference>
<dbReference type="STRING" id="1134406.ADN00_04315"/>
<dbReference type="GO" id="GO:0016485">
    <property type="term" value="P:protein processing"/>
    <property type="evidence" value="ECO:0007669"/>
    <property type="project" value="TreeGrafter"/>
</dbReference>
<evidence type="ECO:0000256" key="3">
    <source>
        <dbReference type="ARBA" id="ARBA00022750"/>
    </source>
</evidence>
<dbReference type="InterPro" id="IPR004420">
    <property type="entry name" value="Pept_A31_hyd_mat_HycI"/>
</dbReference>
<dbReference type="SUPFAM" id="SSF53163">
    <property type="entry name" value="HybD-like"/>
    <property type="match status" value="1"/>
</dbReference>
<dbReference type="Gene3D" id="3.40.50.1450">
    <property type="entry name" value="HybD-like"/>
    <property type="match status" value="1"/>
</dbReference>
<dbReference type="PRINTS" id="PR00446">
    <property type="entry name" value="HYDRGNUPTAKE"/>
</dbReference>
<accession>A0A0P6XVF4</accession>
<dbReference type="NCBIfam" id="TIGR00072">
    <property type="entry name" value="hydrog_prot"/>
    <property type="match status" value="1"/>
</dbReference>
<dbReference type="PANTHER" id="PTHR30302">
    <property type="entry name" value="HYDROGENASE 1 MATURATION PROTEASE"/>
    <property type="match status" value="1"/>
</dbReference>
<keyword evidence="4" id="KW-0378">Hydrolase</keyword>
<sequence length="153" mass="16083">MKSPAPNQPDPRVVILGVGNELNGDDRAGVAVAEFLQAQLNNPRFLVLNGGNAPENYVGKVIKFAPQVVLLIDAADLGEPPGAVRLVEWDETQGLSASTHSLPPSVMAKYLIAELGCQVLVLAIQAGSLELMQPLTPPVAQAVGEIVETLSQI</sequence>
<dbReference type="CDD" id="cd06067">
    <property type="entry name" value="H2MP_MemB-H2evol"/>
    <property type="match status" value="1"/>
</dbReference>
<dbReference type="Pfam" id="PF01750">
    <property type="entry name" value="HycI"/>
    <property type="match status" value="1"/>
</dbReference>
<dbReference type="InterPro" id="IPR023430">
    <property type="entry name" value="Pept_HybD-like_dom_sf"/>
</dbReference>
<proteinExistence type="inferred from homology"/>
<evidence type="ECO:0000256" key="1">
    <source>
        <dbReference type="ARBA" id="ARBA00006814"/>
    </source>
</evidence>
<keyword evidence="6" id="KW-1185">Reference proteome</keyword>
<evidence type="ECO:0000313" key="6">
    <source>
        <dbReference type="Proteomes" id="UP000050417"/>
    </source>
</evidence>
<organism evidence="5 6">
    <name type="scientific">Ornatilinea apprima</name>
    <dbReference type="NCBI Taxonomy" id="1134406"/>
    <lineage>
        <taxon>Bacteria</taxon>
        <taxon>Bacillati</taxon>
        <taxon>Chloroflexota</taxon>
        <taxon>Anaerolineae</taxon>
        <taxon>Anaerolineales</taxon>
        <taxon>Anaerolineaceae</taxon>
        <taxon>Ornatilinea</taxon>
    </lineage>
</organism>
<comment type="similarity">
    <text evidence="1">Belongs to the peptidase A31 family.</text>
</comment>
<evidence type="ECO:0000256" key="4">
    <source>
        <dbReference type="ARBA" id="ARBA00022801"/>
    </source>
</evidence>
<evidence type="ECO:0000256" key="2">
    <source>
        <dbReference type="ARBA" id="ARBA00022670"/>
    </source>
</evidence>
<gene>
    <name evidence="5" type="ORF">ADN00_04315</name>
</gene>
<dbReference type="GO" id="GO:0008047">
    <property type="term" value="F:enzyme activator activity"/>
    <property type="evidence" value="ECO:0007669"/>
    <property type="project" value="InterPro"/>
</dbReference>